<keyword evidence="3 5" id="KW-0862">Zinc</keyword>
<dbReference type="Pfam" id="PF00412">
    <property type="entry name" value="LIM"/>
    <property type="match status" value="3"/>
</dbReference>
<comment type="caution">
    <text evidence="8">The sequence shown here is derived from an EMBL/GenBank/DDBJ whole genome shotgun (WGS) entry which is preliminary data.</text>
</comment>
<dbReference type="OrthoDB" id="274660at2759"/>
<dbReference type="GeneID" id="94829361"/>
<evidence type="ECO:0000256" key="2">
    <source>
        <dbReference type="ARBA" id="ARBA00022737"/>
    </source>
</evidence>
<accession>A0A1J4JKS4</accession>
<organism evidence="8 9">
    <name type="scientific">Tritrichomonas foetus</name>
    <dbReference type="NCBI Taxonomy" id="1144522"/>
    <lineage>
        <taxon>Eukaryota</taxon>
        <taxon>Metamonada</taxon>
        <taxon>Parabasalia</taxon>
        <taxon>Tritrichomonadida</taxon>
        <taxon>Tritrichomonadidae</taxon>
        <taxon>Tritrichomonas</taxon>
    </lineage>
</organism>
<feature type="compositionally biased region" description="Polar residues" evidence="6">
    <location>
        <begin position="100"/>
        <end position="110"/>
    </location>
</feature>
<dbReference type="VEuPathDB" id="TrichDB:TRFO_09060"/>
<keyword evidence="2" id="KW-0677">Repeat</keyword>
<dbReference type="Proteomes" id="UP000179807">
    <property type="component" value="Unassembled WGS sequence"/>
</dbReference>
<proteinExistence type="predicted"/>
<dbReference type="Gene3D" id="2.10.110.10">
    <property type="entry name" value="Cysteine Rich Protein"/>
    <property type="match status" value="4"/>
</dbReference>
<feature type="compositionally biased region" description="Basic and acidic residues" evidence="6">
    <location>
        <begin position="20"/>
        <end position="29"/>
    </location>
</feature>
<dbReference type="InterPro" id="IPR001781">
    <property type="entry name" value="Znf_LIM"/>
</dbReference>
<evidence type="ECO:0000313" key="9">
    <source>
        <dbReference type="Proteomes" id="UP000179807"/>
    </source>
</evidence>
<keyword evidence="9" id="KW-1185">Reference proteome</keyword>
<dbReference type="PANTHER" id="PTHR24205:SF16">
    <property type="entry name" value="GH01042P-RELATED"/>
    <property type="match status" value="1"/>
</dbReference>
<dbReference type="SMART" id="SM00132">
    <property type="entry name" value="LIM"/>
    <property type="match status" value="4"/>
</dbReference>
<evidence type="ECO:0000256" key="1">
    <source>
        <dbReference type="ARBA" id="ARBA00022723"/>
    </source>
</evidence>
<feature type="region of interest" description="Disordered" evidence="6">
    <location>
        <begin position="18"/>
        <end position="114"/>
    </location>
</feature>
<gene>
    <name evidence="8" type="ORF">TRFO_09060</name>
</gene>
<feature type="domain" description="LIM zinc-binding" evidence="7">
    <location>
        <begin position="251"/>
        <end position="310"/>
    </location>
</feature>
<feature type="compositionally biased region" description="Basic residues" evidence="6">
    <location>
        <begin position="66"/>
        <end position="81"/>
    </location>
</feature>
<dbReference type="PROSITE" id="PS00478">
    <property type="entry name" value="LIM_DOMAIN_1"/>
    <property type="match status" value="1"/>
</dbReference>
<dbReference type="InterPro" id="IPR013087">
    <property type="entry name" value="Znf_C2H2_type"/>
</dbReference>
<evidence type="ECO:0000313" key="8">
    <source>
        <dbReference type="EMBL" id="OHS98187.1"/>
    </source>
</evidence>
<feature type="domain" description="LIM zinc-binding" evidence="7">
    <location>
        <begin position="331"/>
        <end position="393"/>
    </location>
</feature>
<name>A0A1J4JKS4_9EUKA</name>
<evidence type="ECO:0000259" key="7">
    <source>
        <dbReference type="PROSITE" id="PS50023"/>
    </source>
</evidence>
<dbReference type="PROSITE" id="PS50023">
    <property type="entry name" value="LIM_DOMAIN_2"/>
    <property type="match status" value="3"/>
</dbReference>
<dbReference type="PANTHER" id="PTHR24205">
    <property type="entry name" value="FOUR AND A HALF LIM DOMAINS PROTEIN"/>
    <property type="match status" value="1"/>
</dbReference>
<dbReference type="EMBL" id="MLAK01001071">
    <property type="protein sequence ID" value="OHS98187.1"/>
    <property type="molecule type" value="Genomic_DNA"/>
</dbReference>
<dbReference type="AlphaFoldDB" id="A0A1J4JKS4"/>
<dbReference type="GO" id="GO:0046872">
    <property type="term" value="F:metal ion binding"/>
    <property type="evidence" value="ECO:0007669"/>
    <property type="project" value="UniProtKB-KW"/>
</dbReference>
<evidence type="ECO:0000256" key="3">
    <source>
        <dbReference type="ARBA" id="ARBA00022833"/>
    </source>
</evidence>
<sequence>MTSKHTFSISFWSTIHRKSHFMENPKNHSEEEDMEELKESLISRPSALSVPPKATQPGEYKNQNKYSKKSQKSSKKSKKQRHDFPPEDSIDGGFHDRNVKSNMNESNYDLNSESNTNFNTSTDFDAPLASGLYANSSVSELPTFNMNSDNLNNISIPDIDYNPSVLPSVLNTGGPIHQKGNIKYNPSNFDSFMTLEMESVMDSVNDNLPQLPVQPSLDSIPSLEGRASSGNLPEIIVPSSFPIDAEGIPVNTCEICRQPIEYDGLFANGIYYHKSCAKCSICRCQVEEPKCAYLKDNLCCLNCVSKNNYNTNVLRKSQGRSSSQDSFNGFKKCMVCDEILDGTKSFDTINDELYVHSNCLSCYECSKIIMKGQQKKMNNKIFCRRCYAVVRERICDICKEPTIGDFVKCHKKFYHREHFKCSVCEEILKGNNYVIHHNKLFCPTHGQFYTSHCAFCKGSLFSTNEERIRFSGKTYHTVCFICRVCGVELKQTNAKLFHSRPHCQECYNRRIRETSSGNEQKRHHHYPNQAQERRTRFKEDGMKVTLPVYTKPNNRFLEKVIEEKEEKEGVPRKLRLSSFEFDDL</sequence>
<protein>
    <recommendedName>
        <fullName evidence="7">LIM zinc-binding domain-containing protein</fullName>
    </recommendedName>
</protein>
<evidence type="ECO:0000256" key="6">
    <source>
        <dbReference type="SAM" id="MobiDB-lite"/>
    </source>
</evidence>
<dbReference type="PROSITE" id="PS00028">
    <property type="entry name" value="ZINC_FINGER_C2H2_1"/>
    <property type="match status" value="1"/>
</dbReference>
<keyword evidence="1 5" id="KW-0479">Metal-binding</keyword>
<feature type="region of interest" description="Disordered" evidence="6">
    <location>
        <begin position="514"/>
        <end position="534"/>
    </location>
</feature>
<keyword evidence="4 5" id="KW-0440">LIM domain</keyword>
<dbReference type="SUPFAM" id="SSF57716">
    <property type="entry name" value="Glucocorticoid receptor-like (DNA-binding domain)"/>
    <property type="match status" value="2"/>
</dbReference>
<dbReference type="CDD" id="cd08368">
    <property type="entry name" value="LIM"/>
    <property type="match status" value="3"/>
</dbReference>
<reference evidence="8" key="1">
    <citation type="submission" date="2016-10" db="EMBL/GenBank/DDBJ databases">
        <authorList>
            <person name="Benchimol M."/>
            <person name="Almeida L.G."/>
            <person name="Vasconcelos A.T."/>
            <person name="Perreira-Neves A."/>
            <person name="Rosa I.A."/>
            <person name="Tasca T."/>
            <person name="Bogo M.R."/>
            <person name="de Souza W."/>
        </authorList>
    </citation>
    <scope>NUCLEOTIDE SEQUENCE [LARGE SCALE GENOMIC DNA]</scope>
    <source>
        <strain evidence="8">K</strain>
    </source>
</reference>
<feature type="domain" description="LIM zinc-binding" evidence="7">
    <location>
        <begin position="451"/>
        <end position="513"/>
    </location>
</feature>
<evidence type="ECO:0000256" key="4">
    <source>
        <dbReference type="ARBA" id="ARBA00023038"/>
    </source>
</evidence>
<evidence type="ECO:0000256" key="5">
    <source>
        <dbReference type="PROSITE-ProRule" id="PRU00125"/>
    </source>
</evidence>
<dbReference type="RefSeq" id="XP_068351324.1">
    <property type="nucleotide sequence ID" value="XM_068494657.1"/>
</dbReference>